<dbReference type="Pfam" id="PF13673">
    <property type="entry name" value="Acetyltransf_10"/>
    <property type="match status" value="1"/>
</dbReference>
<reference evidence="2" key="2">
    <citation type="submission" date="2020-09" db="EMBL/GenBank/DDBJ databases">
        <authorList>
            <person name="Sun Q."/>
            <person name="Ohkuma M."/>
        </authorList>
    </citation>
    <scope>NUCLEOTIDE SEQUENCE</scope>
    <source>
        <strain evidence="2">JCM 4122</strain>
    </source>
</reference>
<dbReference type="CDD" id="cd04301">
    <property type="entry name" value="NAT_SF"/>
    <property type="match status" value="1"/>
</dbReference>
<gene>
    <name evidence="2" type="ORF">GCM10017667_24460</name>
</gene>
<dbReference type="RefSeq" id="WP_190041504.1">
    <property type="nucleotide sequence ID" value="NZ_BNBE01000001.1"/>
</dbReference>
<dbReference type="SUPFAM" id="SSF55729">
    <property type="entry name" value="Acyl-CoA N-acyltransferases (Nat)"/>
    <property type="match status" value="1"/>
</dbReference>
<feature type="domain" description="N-acetyltransferase" evidence="1">
    <location>
        <begin position="151"/>
        <end position="274"/>
    </location>
</feature>
<organism evidence="2 3">
    <name type="scientific">Streptomyces filamentosus</name>
    <name type="common">Streptomyces roseosporus</name>
    <dbReference type="NCBI Taxonomy" id="67294"/>
    <lineage>
        <taxon>Bacteria</taxon>
        <taxon>Bacillati</taxon>
        <taxon>Actinomycetota</taxon>
        <taxon>Actinomycetes</taxon>
        <taxon>Kitasatosporales</taxon>
        <taxon>Streptomycetaceae</taxon>
        <taxon>Streptomyces</taxon>
    </lineage>
</organism>
<dbReference type="InterPro" id="IPR041496">
    <property type="entry name" value="YitH/HolE_GNAT"/>
</dbReference>
<dbReference type="EMBL" id="BNBE01000001">
    <property type="protein sequence ID" value="GHF93620.1"/>
    <property type="molecule type" value="Genomic_DNA"/>
</dbReference>
<dbReference type="Gene3D" id="3.40.630.90">
    <property type="match status" value="1"/>
</dbReference>
<accession>A0A919BIH3</accession>
<dbReference type="Proteomes" id="UP000632849">
    <property type="component" value="Unassembled WGS sequence"/>
</dbReference>
<dbReference type="AlphaFoldDB" id="A0A919BIH3"/>
<dbReference type="InterPro" id="IPR016181">
    <property type="entry name" value="Acyl_CoA_acyltransferase"/>
</dbReference>
<dbReference type="Pfam" id="PF18014">
    <property type="entry name" value="Acetyltransf_18"/>
    <property type="match status" value="1"/>
</dbReference>
<dbReference type="PANTHER" id="PTHR47237">
    <property type="entry name" value="SLL0310 PROTEIN"/>
    <property type="match status" value="1"/>
</dbReference>
<reference evidence="2" key="1">
    <citation type="journal article" date="2014" name="Int. J. Syst. Evol. Microbiol.">
        <title>Complete genome sequence of Corynebacterium casei LMG S-19264T (=DSM 44701T), isolated from a smear-ripened cheese.</title>
        <authorList>
            <consortium name="US DOE Joint Genome Institute (JGI-PGF)"/>
            <person name="Walter F."/>
            <person name="Albersmeier A."/>
            <person name="Kalinowski J."/>
            <person name="Ruckert C."/>
        </authorList>
    </citation>
    <scope>NUCLEOTIDE SEQUENCE</scope>
    <source>
        <strain evidence="2">JCM 4122</strain>
    </source>
</reference>
<keyword evidence="3" id="KW-1185">Reference proteome</keyword>
<evidence type="ECO:0000313" key="2">
    <source>
        <dbReference type="EMBL" id="GHF93620.1"/>
    </source>
</evidence>
<proteinExistence type="predicted"/>
<evidence type="ECO:0000313" key="3">
    <source>
        <dbReference type="Proteomes" id="UP000632849"/>
    </source>
</evidence>
<dbReference type="PANTHER" id="PTHR47237:SF2">
    <property type="entry name" value="BLL4206 PROTEIN"/>
    <property type="match status" value="1"/>
</dbReference>
<dbReference type="GO" id="GO:0016747">
    <property type="term" value="F:acyltransferase activity, transferring groups other than amino-acyl groups"/>
    <property type="evidence" value="ECO:0007669"/>
    <property type="project" value="InterPro"/>
</dbReference>
<feature type="domain" description="N-acetyltransferase" evidence="1">
    <location>
        <begin position="11"/>
        <end position="149"/>
    </location>
</feature>
<dbReference type="InterPro" id="IPR052729">
    <property type="entry name" value="Acyl/Acetyltrans_Enzymes"/>
</dbReference>
<dbReference type="InterPro" id="IPR000182">
    <property type="entry name" value="GNAT_dom"/>
</dbReference>
<name>A0A919BIH3_STRFL</name>
<protein>
    <submittedName>
        <fullName evidence="2">Acetyltransferase</fullName>
    </submittedName>
</protein>
<dbReference type="Gene3D" id="3.40.630.30">
    <property type="match status" value="1"/>
</dbReference>
<comment type="caution">
    <text evidence="2">The sequence shown here is derived from an EMBL/GenBank/DDBJ whole genome shotgun (WGS) entry which is preliminary data.</text>
</comment>
<dbReference type="PROSITE" id="PS51186">
    <property type="entry name" value="GNAT"/>
    <property type="match status" value="2"/>
</dbReference>
<sequence length="292" mass="31239">MPISPSALAQLPVRRLTVADLLACADLSENRGWLREEHKWGLLLSAGTGYGIDDPDGDGLLACCVVTSYGSGPEGPELAAVGMVLVAQRYARRGVGRRLMRHVLDEAGETPLTLHATANGRPLYEELGFAEIGRAEMVKGRFTGAVPAPDVAVRPVTAEDLQEVLRLDREVFGLDRTPLITRLPAFADHLRVAVEDGAIIGFAAAWPNMDTHVVGPLIARDTATAQALVASLGAATNRPLRTDVDLRHTELLGWLKENGLDPVITNAVMVRSLPDLPGDLDRRFAPLTVAAG</sequence>
<evidence type="ECO:0000259" key="1">
    <source>
        <dbReference type="PROSITE" id="PS51186"/>
    </source>
</evidence>